<dbReference type="InterPro" id="IPR027417">
    <property type="entry name" value="P-loop_NTPase"/>
</dbReference>
<reference evidence="4" key="1">
    <citation type="submission" date="2020-05" db="EMBL/GenBank/DDBJ databases">
        <title>Mycena genomes resolve the evolution of fungal bioluminescence.</title>
        <authorList>
            <person name="Tsai I.J."/>
        </authorList>
    </citation>
    <scope>NUCLEOTIDE SEQUENCE</scope>
    <source>
        <strain evidence="4">CCC161011</strain>
    </source>
</reference>
<evidence type="ECO:0000259" key="3">
    <source>
        <dbReference type="Pfam" id="PF24883"/>
    </source>
</evidence>
<dbReference type="Gene3D" id="3.40.50.300">
    <property type="entry name" value="P-loop containing nucleotide triphosphate hydrolases"/>
    <property type="match status" value="1"/>
</dbReference>
<name>A0A8H6XLU3_9AGAR</name>
<accession>A0A8H6XLU3</accession>
<feature type="domain" description="Nephrocystin 3-like N-terminal" evidence="3">
    <location>
        <begin position="282"/>
        <end position="436"/>
    </location>
</feature>
<comment type="caution">
    <text evidence="4">The sequence shown here is derived from an EMBL/GenBank/DDBJ whole genome shotgun (WGS) entry which is preliminary data.</text>
</comment>
<gene>
    <name evidence="4" type="ORF">MVEN_01729000</name>
</gene>
<proteinExistence type="predicted"/>
<evidence type="ECO:0000313" key="4">
    <source>
        <dbReference type="EMBL" id="KAF7342989.1"/>
    </source>
</evidence>
<dbReference type="AlphaFoldDB" id="A0A8H6XLU3"/>
<feature type="domain" description="DUF7708" evidence="2">
    <location>
        <begin position="74"/>
        <end position="165"/>
    </location>
</feature>
<protein>
    <submittedName>
        <fullName evidence="4">Ankyrin</fullName>
    </submittedName>
</protein>
<keyword evidence="1" id="KW-0677">Repeat</keyword>
<evidence type="ECO:0000256" key="1">
    <source>
        <dbReference type="ARBA" id="ARBA00022737"/>
    </source>
</evidence>
<dbReference type="InterPro" id="IPR056125">
    <property type="entry name" value="DUF7708"/>
</dbReference>
<evidence type="ECO:0000313" key="5">
    <source>
        <dbReference type="Proteomes" id="UP000620124"/>
    </source>
</evidence>
<dbReference type="PANTHER" id="PTHR10039:SF14">
    <property type="entry name" value="NACHT DOMAIN-CONTAINING PROTEIN"/>
    <property type="match status" value="1"/>
</dbReference>
<evidence type="ECO:0000259" key="2">
    <source>
        <dbReference type="Pfam" id="PF24809"/>
    </source>
</evidence>
<dbReference type="Pfam" id="PF24809">
    <property type="entry name" value="DUF7708"/>
    <property type="match status" value="1"/>
</dbReference>
<dbReference type="Pfam" id="PF24883">
    <property type="entry name" value="NPHP3_N"/>
    <property type="match status" value="1"/>
</dbReference>
<keyword evidence="5" id="KW-1185">Reference proteome</keyword>
<organism evidence="4 5">
    <name type="scientific">Mycena venus</name>
    <dbReference type="NCBI Taxonomy" id="2733690"/>
    <lineage>
        <taxon>Eukaryota</taxon>
        <taxon>Fungi</taxon>
        <taxon>Dikarya</taxon>
        <taxon>Basidiomycota</taxon>
        <taxon>Agaricomycotina</taxon>
        <taxon>Agaricomycetes</taxon>
        <taxon>Agaricomycetidae</taxon>
        <taxon>Agaricales</taxon>
        <taxon>Marasmiineae</taxon>
        <taxon>Mycenaceae</taxon>
        <taxon>Mycena</taxon>
    </lineage>
</organism>
<dbReference type="OrthoDB" id="443402at2759"/>
<dbReference type="SUPFAM" id="SSF52540">
    <property type="entry name" value="P-loop containing nucleoside triphosphate hydrolases"/>
    <property type="match status" value="1"/>
</dbReference>
<dbReference type="PANTHER" id="PTHR10039">
    <property type="entry name" value="AMELOGENIN"/>
    <property type="match status" value="1"/>
</dbReference>
<sequence>MNESAASSKVALTEGSVFRDSLERYMQNLDPADADWLGQITQTSWEPVVSQLEALSRSNKDSSITRRLLSRIRCFTDSLRPFFGCIDVIVNSCGQIVGVVWGALKVVIEITHKFTEYFSIISDTLETISVELPIFQDYVEKLYTESNTVQKAVVVVFEDILSVFLLVRKNFINTKGQPRSLFGISAKVFRQDMEVFTAHLEKHRKNVQVHVDHAERMANKEEREKSTQARRRLEAKILSDEKRASEIMFYQRIEKFQALLDAPKCWEKHATVIQIYKQPQCWLLNNAQYKEWCNKSCGLLWCHGKPGAGKTVLSSVIIDDLQQRYRQDPSITVVFFYCEYDDLNKRQTSKIVASILDQLMYNPKVLSLVKETWMDQSPNLQHLGLENLQDLILQLLRQSHRTYIIVDALDECDHPEDVADILGTLAKHSSVLVTSRSESEDIATILGHEAQIHITAEKLQADIEYFVAFSLEKHRRLSKRSAEIKQHIAKVLSSAADGMQVPHIPISLSGL</sequence>
<dbReference type="Proteomes" id="UP000620124">
    <property type="component" value="Unassembled WGS sequence"/>
</dbReference>
<dbReference type="EMBL" id="JACAZI010000016">
    <property type="protein sequence ID" value="KAF7342989.1"/>
    <property type="molecule type" value="Genomic_DNA"/>
</dbReference>
<dbReference type="InterPro" id="IPR056884">
    <property type="entry name" value="NPHP3-like_N"/>
</dbReference>